<keyword evidence="2" id="KW-1185">Reference proteome</keyword>
<comment type="caution">
    <text evidence="1">The sequence shown here is derived from an EMBL/GenBank/DDBJ whole genome shotgun (WGS) entry which is preliminary data.</text>
</comment>
<sequence>MTHGVPLKFYHILDEYAAGSDIPVKDTERDSLASYFQLLITRVMNNQDVSDHAQQKMAGDSGIDRLRANDAIQFLSHWRDEE</sequence>
<dbReference type="InterPro" id="IPR020251">
    <property type="entry name" value="Uncharacterised_YmjA"/>
</dbReference>
<dbReference type="Pfam" id="PF10820">
    <property type="entry name" value="DUF2543"/>
    <property type="match status" value="1"/>
</dbReference>
<dbReference type="RefSeq" id="WP_343876602.1">
    <property type="nucleotide sequence ID" value="NZ_BAAAFW010000009.1"/>
</dbReference>
<evidence type="ECO:0000313" key="1">
    <source>
        <dbReference type="EMBL" id="MFC6363495.1"/>
    </source>
</evidence>
<proteinExistence type="predicted"/>
<protein>
    <submittedName>
        <fullName evidence="1">DUF2543 family protein</fullName>
    </submittedName>
</protein>
<dbReference type="Proteomes" id="UP001596215">
    <property type="component" value="Unassembled WGS sequence"/>
</dbReference>
<gene>
    <name evidence="1" type="ORF">ACFP73_15615</name>
</gene>
<dbReference type="EMBL" id="JBHSUC010000031">
    <property type="protein sequence ID" value="MFC6363495.1"/>
    <property type="molecule type" value="Genomic_DNA"/>
</dbReference>
<accession>A0ABW1VU83</accession>
<organism evidence="1 2">
    <name type="scientific">Tatumella punctata</name>
    <dbReference type="NCBI Taxonomy" id="399969"/>
    <lineage>
        <taxon>Bacteria</taxon>
        <taxon>Pseudomonadati</taxon>
        <taxon>Pseudomonadota</taxon>
        <taxon>Gammaproteobacteria</taxon>
        <taxon>Enterobacterales</taxon>
        <taxon>Erwiniaceae</taxon>
        <taxon>Tatumella</taxon>
    </lineage>
</organism>
<reference evidence="2" key="1">
    <citation type="journal article" date="2019" name="Int. J. Syst. Evol. Microbiol.">
        <title>The Global Catalogue of Microorganisms (GCM) 10K type strain sequencing project: providing services to taxonomists for standard genome sequencing and annotation.</title>
        <authorList>
            <consortium name="The Broad Institute Genomics Platform"/>
            <consortium name="The Broad Institute Genome Sequencing Center for Infectious Disease"/>
            <person name="Wu L."/>
            <person name="Ma J."/>
        </authorList>
    </citation>
    <scope>NUCLEOTIDE SEQUENCE [LARGE SCALE GENOMIC DNA]</scope>
    <source>
        <strain evidence="2">CGMCC 4.1530</strain>
    </source>
</reference>
<evidence type="ECO:0000313" key="2">
    <source>
        <dbReference type="Proteomes" id="UP001596215"/>
    </source>
</evidence>
<name>A0ABW1VU83_9GAMM</name>